<keyword evidence="2" id="KW-1185">Reference proteome</keyword>
<organism evidence="1 2">
    <name type="scientific">Planctopirus limnophila (strain ATCC 43296 / DSM 3776 / IFAM 1008 / Mu 290)</name>
    <name type="common">Planctomyces limnophilus</name>
    <dbReference type="NCBI Taxonomy" id="521674"/>
    <lineage>
        <taxon>Bacteria</taxon>
        <taxon>Pseudomonadati</taxon>
        <taxon>Planctomycetota</taxon>
        <taxon>Planctomycetia</taxon>
        <taxon>Planctomycetales</taxon>
        <taxon>Planctomycetaceae</taxon>
        <taxon>Planctopirus</taxon>
    </lineage>
</organism>
<gene>
    <name evidence="1" type="ordered locus">Plim_4265</name>
</gene>
<dbReference type="RefSeq" id="WP_013112503.1">
    <property type="nucleotide sequence ID" value="NC_014149.1"/>
</dbReference>
<dbReference type="Proteomes" id="UP000002220">
    <property type="component" value="Plasmid pPLIM01"/>
</dbReference>
<dbReference type="HOGENOM" id="CLU_474754_0_0_0"/>
<protein>
    <submittedName>
        <fullName evidence="1">Uncharacterized protein</fullName>
    </submittedName>
</protein>
<keyword evidence="1" id="KW-0614">Plasmid</keyword>
<dbReference type="KEGG" id="plm:Plim_4265"/>
<dbReference type="OrthoDB" id="7225292at2"/>
<dbReference type="AlphaFoldDB" id="D5SZF2"/>
<evidence type="ECO:0000313" key="1">
    <source>
        <dbReference type="EMBL" id="ADG70072.1"/>
    </source>
</evidence>
<reference evidence="1 2" key="1">
    <citation type="journal article" date="2010" name="Stand. Genomic Sci.">
        <title>Complete genome sequence of Planctomyces limnophilus type strain (Mu 290).</title>
        <authorList>
            <person name="Labutti K."/>
            <person name="Sikorski J."/>
            <person name="Schneider S."/>
            <person name="Nolan M."/>
            <person name="Lucas S."/>
            <person name="Glavina Del Rio T."/>
            <person name="Tice H."/>
            <person name="Cheng J.F."/>
            <person name="Goodwin L."/>
            <person name="Pitluck S."/>
            <person name="Liolios K."/>
            <person name="Ivanova N."/>
            <person name="Mavromatis K."/>
            <person name="Mikhailova N."/>
            <person name="Pati A."/>
            <person name="Chen A."/>
            <person name="Palaniappan K."/>
            <person name="Land M."/>
            <person name="Hauser L."/>
            <person name="Chang Y.J."/>
            <person name="Jeffries C.D."/>
            <person name="Tindall B.J."/>
            <person name="Rohde M."/>
            <person name="Goker M."/>
            <person name="Woyke T."/>
            <person name="Bristow J."/>
            <person name="Eisen J.A."/>
            <person name="Markowitz V."/>
            <person name="Hugenholtz P."/>
            <person name="Kyrpides N.C."/>
            <person name="Klenk H.P."/>
            <person name="Lapidus A."/>
        </authorList>
    </citation>
    <scope>NUCLEOTIDE SEQUENCE [LARGE SCALE GENOMIC DNA]</scope>
    <source>
        <strain evidence="2">ATCC 43296 / DSM 3776 / IFAM 1008 / 290</strain>
        <plasmid evidence="1 2">pPLIM01</plasmid>
    </source>
</reference>
<evidence type="ECO:0000313" key="2">
    <source>
        <dbReference type="Proteomes" id="UP000002220"/>
    </source>
</evidence>
<accession>D5SZF2</accession>
<dbReference type="eggNOG" id="ENOG5030JDF">
    <property type="taxonomic scope" value="Bacteria"/>
</dbReference>
<proteinExistence type="predicted"/>
<geneLocation type="plasmid" evidence="1 2">
    <name>pPLIM01</name>
</geneLocation>
<name>D5SZF2_PLAL2</name>
<sequence>MAVKVADRVLETTNTTGTGSFQLLGTQTGFVRFRDGGILTGEQVYYVAEHPTLDEWEVGVGTLTTGTPDVLARVQILSSSNAGSAVSFSPGRKRIRCTLPAEALEDYGDLLGQINSHASRHKHGGADEVATATPAANAIPKAGAGGSLADGWIPSLAISKTTGLQAALDAKAALSHNHGDADLIALDAAKLTGTIDPARLPVLPSSVQIVSSGGIADLTSPQQAEIGDGSIVTTTDGRRWVYTGSGSKTSEASYIELADLTPEWSVIANKPAILTAIDALSAAGIIARTGAGTVAARTITQGTGVTVTNGDGVSGNPTIAIGQAVATTSDVTFNTLTTTSTANVQGSMRVGSAGAVGNASYMMQVVQNAASTRNFVVENSSGTHNAGFVVIAGSRNMSFTQTPSGASGMTVTGGGDLLFNIGSADRHYMQAAGSFRDFGISSTPSGVSGWATRWADTSGNWYTRAGTGSIYRLGAQGLFAITYGATITPDANNGPVQSCTLTGAVTVAAPTNMSSGDFLNLVLIQDGTGGRAVTLSAFSLTSNSAAIDTTANKRQEIQIRRDGSIYRAHVLGSY</sequence>
<dbReference type="EMBL" id="CP001745">
    <property type="protein sequence ID" value="ADG70072.1"/>
    <property type="molecule type" value="Genomic_DNA"/>
</dbReference>